<dbReference type="Pfam" id="PF15065">
    <property type="entry name" value="NCU-G1"/>
    <property type="match status" value="2"/>
</dbReference>
<name>A0A8C9DRV9_PROSS</name>
<evidence type="ECO:0000256" key="11">
    <source>
        <dbReference type="ARBA" id="ARBA00030059"/>
    </source>
</evidence>
<evidence type="ECO:0000256" key="9">
    <source>
        <dbReference type="ARBA" id="ARBA00024176"/>
    </source>
</evidence>
<dbReference type="InterPro" id="IPR029382">
    <property type="entry name" value="NCU-G1"/>
</dbReference>
<evidence type="ECO:0000256" key="2">
    <source>
        <dbReference type="ARBA" id="ARBA00018820"/>
    </source>
</evidence>
<dbReference type="PANTHER" id="PTHR31981:SF1">
    <property type="entry name" value="GLYCOSYLATED LYSOSOMAL MEMBRANE PROTEIN"/>
    <property type="match status" value="1"/>
</dbReference>
<keyword evidence="6" id="KW-0472">Membrane</keyword>
<evidence type="ECO:0000256" key="13">
    <source>
        <dbReference type="SAM" id="SignalP"/>
    </source>
</evidence>
<gene>
    <name evidence="14" type="primary">GLMP</name>
</gene>
<dbReference type="Proteomes" id="UP000694414">
    <property type="component" value="Unplaced"/>
</dbReference>
<evidence type="ECO:0000256" key="5">
    <source>
        <dbReference type="ARBA" id="ARBA00022989"/>
    </source>
</evidence>
<dbReference type="GeneTree" id="ENSGT00390000005131"/>
<feature type="signal peptide" evidence="13">
    <location>
        <begin position="1"/>
        <end position="35"/>
    </location>
</feature>
<comment type="subunit">
    <text evidence="12">Interacts (via lumenal domain) with lysosomal protein MFSD1; the interaction starts while both proteins are still in the endoplasmic reticulum and is required for stabilization of MFSD1 in lysosomes but has no direct effect on its targeting to lysosomes or transporter activity.</text>
</comment>
<feature type="chain" id="PRO_5034896498" description="Glycosylated lysosomal membrane protein" evidence="13">
    <location>
        <begin position="36"/>
        <end position="417"/>
    </location>
</feature>
<keyword evidence="3" id="KW-0812">Transmembrane</keyword>
<evidence type="ECO:0000256" key="1">
    <source>
        <dbReference type="ARBA" id="ARBA00010599"/>
    </source>
</evidence>
<evidence type="ECO:0000256" key="8">
    <source>
        <dbReference type="ARBA" id="ARBA00023228"/>
    </source>
</evidence>
<evidence type="ECO:0000256" key="10">
    <source>
        <dbReference type="ARBA" id="ARBA00024189"/>
    </source>
</evidence>
<evidence type="ECO:0000256" key="6">
    <source>
        <dbReference type="ARBA" id="ARBA00023136"/>
    </source>
</evidence>
<reference evidence="14" key="1">
    <citation type="submission" date="2025-08" db="UniProtKB">
        <authorList>
            <consortium name="Ensembl"/>
        </authorList>
    </citation>
    <scope>IDENTIFICATION</scope>
</reference>
<keyword evidence="15" id="KW-1185">Reference proteome</keyword>
<comment type="similarity">
    <text evidence="1">Belongs to the GLMP family.</text>
</comment>
<evidence type="ECO:0000256" key="3">
    <source>
        <dbReference type="ARBA" id="ARBA00022692"/>
    </source>
</evidence>
<keyword evidence="7" id="KW-0325">Glycoprotein</keyword>
<comment type="function">
    <text evidence="9">Required to protect lysosomal transporter MFSD1 from lysosomal proteolysis and for MFSD1 lysosomal localization.</text>
</comment>
<dbReference type="Ensembl" id="ENSPSMT00000034648.1">
    <property type="protein sequence ID" value="ENSPSMP00000030030.1"/>
    <property type="gene ID" value="ENSPSMG00000020821.1"/>
</dbReference>
<organism evidence="14 15">
    <name type="scientific">Prolemur simus</name>
    <name type="common">Greater bamboo lemur</name>
    <name type="synonym">Hapalemur simus</name>
    <dbReference type="NCBI Taxonomy" id="1328070"/>
    <lineage>
        <taxon>Eukaryota</taxon>
        <taxon>Metazoa</taxon>
        <taxon>Chordata</taxon>
        <taxon>Craniata</taxon>
        <taxon>Vertebrata</taxon>
        <taxon>Euteleostomi</taxon>
        <taxon>Mammalia</taxon>
        <taxon>Eutheria</taxon>
        <taxon>Euarchontoglires</taxon>
        <taxon>Primates</taxon>
        <taxon>Strepsirrhini</taxon>
        <taxon>Lemuriformes</taxon>
        <taxon>Lemuridae</taxon>
        <taxon>Prolemur</taxon>
    </lineage>
</organism>
<proteinExistence type="inferred from homology"/>
<evidence type="ECO:0000313" key="15">
    <source>
        <dbReference type="Proteomes" id="UP000694414"/>
    </source>
</evidence>
<accession>A0A8C9DRV9</accession>
<sequence>CAAMASDAGVRGHRAPSPMLLLSLLLSAAPFGLLGEETRQLLEFDGTNVSNMAAEPPGKPYPPYSLAEFFWNNITDSLDPATLSATFQGRPTHDPTRAFANGSLAFRVQAFSRSGRPAQPPRLLHTADTCQLEVALVGASPQGNRSLFGLEVATLGQGPDCPSIQEQHSIDDEYAPAIFQVRLPVERQMGGECRCDSIRTLQNGSTIYHLASPFKCGHCTNESDPVTALRGDRRQYSMSHALAGRDLQGLGALRRELSANLQGWKSTQCPPSPTLPSYRGKIKALPRTQDSSALSTLPVSTSDRWRLGEVGKGGLGTGWSSSLCLVCLSPQLDQLLWGSLPPGFVQWRPVAYSQKQGSRESALPCHASPLHPTLAYPLPQSPIVRAFFGPHNNFCAFNLTFGASTGPGYWDQHYLSW</sequence>
<dbReference type="GO" id="GO:0005765">
    <property type="term" value="C:lysosomal membrane"/>
    <property type="evidence" value="ECO:0007669"/>
    <property type="project" value="UniProtKB-SubCell"/>
</dbReference>
<dbReference type="PANTHER" id="PTHR31981">
    <property type="entry name" value="GLYCOSYLATED LYSOSOMAL MEMBRANE PROTEIN"/>
    <property type="match status" value="1"/>
</dbReference>
<evidence type="ECO:0000313" key="14">
    <source>
        <dbReference type="Ensembl" id="ENSPSMP00000030030.1"/>
    </source>
</evidence>
<keyword evidence="5" id="KW-1133">Transmembrane helix</keyword>
<evidence type="ECO:0000256" key="12">
    <source>
        <dbReference type="ARBA" id="ARBA00044960"/>
    </source>
</evidence>
<reference evidence="14" key="2">
    <citation type="submission" date="2025-09" db="UniProtKB">
        <authorList>
            <consortium name="Ensembl"/>
        </authorList>
    </citation>
    <scope>IDENTIFICATION</scope>
</reference>
<evidence type="ECO:0000256" key="4">
    <source>
        <dbReference type="ARBA" id="ARBA00022729"/>
    </source>
</evidence>
<comment type="subcellular location">
    <subcellularLocation>
        <location evidence="10">Lysosome membrane</location>
        <topology evidence="10">Single-pass type I membrane protein</topology>
        <orientation evidence="10">Lumenal side</orientation>
    </subcellularLocation>
</comment>
<evidence type="ECO:0000256" key="7">
    <source>
        <dbReference type="ARBA" id="ARBA00023180"/>
    </source>
</evidence>
<keyword evidence="4 13" id="KW-0732">Signal</keyword>
<protein>
    <recommendedName>
        <fullName evidence="2">Glycosylated lysosomal membrane protein</fullName>
    </recommendedName>
    <alternativeName>
        <fullName evidence="11">Lysosomal protein NCU-G1</fullName>
    </alternativeName>
</protein>
<dbReference type="AlphaFoldDB" id="A0A8C9DRV9"/>
<keyword evidence="8" id="KW-0458">Lysosome</keyword>